<dbReference type="Gene3D" id="3.40.50.880">
    <property type="match status" value="2"/>
</dbReference>
<keyword evidence="5" id="KW-1185">Reference proteome</keyword>
<dbReference type="PANTHER" id="PTHR40469">
    <property type="entry name" value="SECRETED GLYCOSYL HYDROLASE"/>
    <property type="match status" value="1"/>
</dbReference>
<feature type="signal peptide" evidence="2">
    <location>
        <begin position="1"/>
        <end position="22"/>
    </location>
</feature>
<reference evidence="4 5" key="1">
    <citation type="submission" date="2019-07" db="EMBL/GenBank/DDBJ databases">
        <title>Whole genome shotgun sequence of Brevifollis gellanilyticus NBRC 108608.</title>
        <authorList>
            <person name="Hosoyama A."/>
            <person name="Uohara A."/>
            <person name="Ohji S."/>
            <person name="Ichikawa N."/>
        </authorList>
    </citation>
    <scope>NUCLEOTIDE SEQUENCE [LARGE SCALE GENOMIC DNA]</scope>
    <source>
        <strain evidence="4 5">NBRC 108608</strain>
    </source>
</reference>
<keyword evidence="1" id="KW-0175">Coiled coil</keyword>
<dbReference type="AlphaFoldDB" id="A0A512MHR9"/>
<evidence type="ECO:0000313" key="5">
    <source>
        <dbReference type="Proteomes" id="UP000321577"/>
    </source>
</evidence>
<evidence type="ECO:0000256" key="1">
    <source>
        <dbReference type="SAM" id="Coils"/>
    </source>
</evidence>
<feature type="domain" description="ThuA-like" evidence="3">
    <location>
        <begin position="99"/>
        <end position="300"/>
    </location>
</feature>
<proteinExistence type="predicted"/>
<feature type="chain" id="PRO_5022019232" description="ThuA-like domain-containing protein" evidence="2">
    <location>
        <begin position="23"/>
        <end position="345"/>
    </location>
</feature>
<evidence type="ECO:0000256" key="2">
    <source>
        <dbReference type="SAM" id="SignalP"/>
    </source>
</evidence>
<accession>A0A512MHR9</accession>
<dbReference type="SUPFAM" id="SSF52317">
    <property type="entry name" value="Class I glutamine amidotransferase-like"/>
    <property type="match status" value="1"/>
</dbReference>
<dbReference type="Pfam" id="PF06283">
    <property type="entry name" value="ThuA"/>
    <property type="match status" value="1"/>
</dbReference>
<dbReference type="RefSeq" id="WP_146856011.1">
    <property type="nucleotide sequence ID" value="NZ_BKAG01000082.1"/>
</dbReference>
<sequence length="345" mass="38514">MNLTNLLRSTLVVLSLAAPAFAADAPKKLLVVTVTTGFRHSSIETAEKVIKELGEKSGAWTVDYVHQPEGQPKNPGKPPEKQAKETDEAFNAKKEAYSKALAEYNEANKVWNEKIKAYMAEHMALEKIKNYDGFIFANTTGDLLFPDRDGFVELIKSGKAMVAMHSGSDTYHPFRGYVDMLGGEFETHKAQVEVQPILHDPSHAATKPIPNGFKVFDEIYIIKTFEKSQVHALMGLDSHPNLGQTKEAVAKEKSPEKKAELEKELAKQGEKRYFPISWCKEFGLGRVFYSSLGHREDVWDPTWKEGTPDRKNSPEIARIYQAHILGGIKWALRLAEGNGTAGNLE</sequence>
<protein>
    <recommendedName>
        <fullName evidence="3">ThuA-like domain-containing protein</fullName>
    </recommendedName>
</protein>
<keyword evidence="2" id="KW-0732">Signal</keyword>
<name>A0A512MHR9_9BACT</name>
<evidence type="ECO:0000259" key="3">
    <source>
        <dbReference type="Pfam" id="PF06283"/>
    </source>
</evidence>
<dbReference type="OrthoDB" id="9785923at2"/>
<dbReference type="InterPro" id="IPR029010">
    <property type="entry name" value="ThuA-like"/>
</dbReference>
<dbReference type="Proteomes" id="UP000321577">
    <property type="component" value="Unassembled WGS sequence"/>
</dbReference>
<dbReference type="PANTHER" id="PTHR40469:SF2">
    <property type="entry name" value="GALACTOSE-BINDING DOMAIN-LIKE SUPERFAMILY PROTEIN"/>
    <property type="match status" value="1"/>
</dbReference>
<organism evidence="4 5">
    <name type="scientific">Brevifollis gellanilyticus</name>
    <dbReference type="NCBI Taxonomy" id="748831"/>
    <lineage>
        <taxon>Bacteria</taxon>
        <taxon>Pseudomonadati</taxon>
        <taxon>Verrucomicrobiota</taxon>
        <taxon>Verrucomicrobiia</taxon>
        <taxon>Verrucomicrobiales</taxon>
        <taxon>Verrucomicrobiaceae</taxon>
    </lineage>
</organism>
<comment type="caution">
    <text evidence="4">The sequence shown here is derived from an EMBL/GenBank/DDBJ whole genome shotgun (WGS) entry which is preliminary data.</text>
</comment>
<gene>
    <name evidence="4" type="ORF">BGE01nite_55770</name>
</gene>
<dbReference type="EMBL" id="BKAG01000082">
    <property type="protein sequence ID" value="GEP46286.1"/>
    <property type="molecule type" value="Genomic_DNA"/>
</dbReference>
<feature type="coiled-coil region" evidence="1">
    <location>
        <begin position="94"/>
        <end position="121"/>
    </location>
</feature>
<evidence type="ECO:0000313" key="4">
    <source>
        <dbReference type="EMBL" id="GEP46286.1"/>
    </source>
</evidence>
<dbReference type="InterPro" id="IPR029062">
    <property type="entry name" value="Class_I_gatase-like"/>
</dbReference>